<reference evidence="2" key="1">
    <citation type="journal article" date="2023" name="Nat. Plants">
        <title>Single-cell RNA sequencing provides a high-resolution roadmap for understanding the multicellular compartmentation of specialized metabolism.</title>
        <authorList>
            <person name="Sun S."/>
            <person name="Shen X."/>
            <person name="Li Y."/>
            <person name="Li Y."/>
            <person name="Wang S."/>
            <person name="Li R."/>
            <person name="Zhang H."/>
            <person name="Shen G."/>
            <person name="Guo B."/>
            <person name="Wei J."/>
            <person name="Xu J."/>
            <person name="St-Pierre B."/>
            <person name="Chen S."/>
            <person name="Sun C."/>
        </authorList>
    </citation>
    <scope>NUCLEOTIDE SEQUENCE [LARGE SCALE GENOMIC DNA]</scope>
</reference>
<protein>
    <submittedName>
        <fullName evidence="1">Uncharacterized protein</fullName>
    </submittedName>
</protein>
<accession>A0ACB9ZW95</accession>
<evidence type="ECO:0000313" key="2">
    <source>
        <dbReference type="Proteomes" id="UP001060085"/>
    </source>
</evidence>
<sequence length="201" mass="23338">MTRIKPLKKRKSPLPQVPLPKTTEVEKSKKDECLPENKNEFEEGELEKENKNLVKSQEDHREERQETKIEIIEKNEEVNFLNNETNSFLVENSLCVQAVWKQTTENMVERRHLIKNISGCKNFYFYVGMASNCVYRFVLAELLPTFFKKGLLSMKNEVPSKSRKDEKETKTDENRVKMEKIEAAGEAGAPNTDGSATYHHQ</sequence>
<keyword evidence="2" id="KW-1185">Reference proteome</keyword>
<organism evidence="1 2">
    <name type="scientific">Catharanthus roseus</name>
    <name type="common">Madagascar periwinkle</name>
    <name type="synonym">Vinca rosea</name>
    <dbReference type="NCBI Taxonomy" id="4058"/>
    <lineage>
        <taxon>Eukaryota</taxon>
        <taxon>Viridiplantae</taxon>
        <taxon>Streptophyta</taxon>
        <taxon>Embryophyta</taxon>
        <taxon>Tracheophyta</taxon>
        <taxon>Spermatophyta</taxon>
        <taxon>Magnoliopsida</taxon>
        <taxon>eudicotyledons</taxon>
        <taxon>Gunneridae</taxon>
        <taxon>Pentapetalae</taxon>
        <taxon>asterids</taxon>
        <taxon>lamiids</taxon>
        <taxon>Gentianales</taxon>
        <taxon>Apocynaceae</taxon>
        <taxon>Rauvolfioideae</taxon>
        <taxon>Vinceae</taxon>
        <taxon>Catharanthinae</taxon>
        <taxon>Catharanthus</taxon>
    </lineage>
</organism>
<evidence type="ECO:0000313" key="1">
    <source>
        <dbReference type="EMBL" id="KAI5652581.1"/>
    </source>
</evidence>
<proteinExistence type="predicted"/>
<dbReference type="Proteomes" id="UP001060085">
    <property type="component" value="Linkage Group LG07"/>
</dbReference>
<gene>
    <name evidence="1" type="ORF">M9H77_29768</name>
</gene>
<name>A0ACB9ZW95_CATRO</name>
<comment type="caution">
    <text evidence="1">The sequence shown here is derived from an EMBL/GenBank/DDBJ whole genome shotgun (WGS) entry which is preliminary data.</text>
</comment>
<dbReference type="EMBL" id="CM044707">
    <property type="protein sequence ID" value="KAI5652581.1"/>
    <property type="molecule type" value="Genomic_DNA"/>
</dbReference>